<evidence type="ECO:0000313" key="2">
    <source>
        <dbReference type="Proteomes" id="UP000274504"/>
    </source>
</evidence>
<dbReference type="EMBL" id="UYSG01000648">
    <property type="protein sequence ID" value="VDL20027.1"/>
    <property type="molecule type" value="Genomic_DNA"/>
</dbReference>
<accession>A0A0R3SD39</accession>
<dbReference type="WBParaSite" id="HDID_0000256501-mRNA-1">
    <property type="protein sequence ID" value="HDID_0000256501-mRNA-1"/>
    <property type="gene ID" value="HDID_0000256501"/>
</dbReference>
<organism evidence="3">
    <name type="scientific">Hymenolepis diminuta</name>
    <name type="common">Rat tapeworm</name>
    <dbReference type="NCBI Taxonomy" id="6216"/>
    <lineage>
        <taxon>Eukaryota</taxon>
        <taxon>Metazoa</taxon>
        <taxon>Spiralia</taxon>
        <taxon>Lophotrochozoa</taxon>
        <taxon>Platyhelminthes</taxon>
        <taxon>Cestoda</taxon>
        <taxon>Eucestoda</taxon>
        <taxon>Cyclophyllidea</taxon>
        <taxon>Hymenolepididae</taxon>
        <taxon>Hymenolepis</taxon>
    </lineage>
</organism>
<protein>
    <submittedName>
        <fullName evidence="1 3">Uncharacterized protein</fullName>
    </submittedName>
</protein>
<reference evidence="1 2" key="2">
    <citation type="submission" date="2018-11" db="EMBL/GenBank/DDBJ databases">
        <authorList>
            <consortium name="Pathogen Informatics"/>
        </authorList>
    </citation>
    <scope>NUCLEOTIDE SEQUENCE [LARGE SCALE GENOMIC DNA]</scope>
</reference>
<name>A0A0R3SD39_HYMDI</name>
<gene>
    <name evidence="1" type="ORF">HDID_LOCUS2566</name>
</gene>
<dbReference type="Proteomes" id="UP000274504">
    <property type="component" value="Unassembled WGS sequence"/>
</dbReference>
<evidence type="ECO:0000313" key="3">
    <source>
        <dbReference type="WBParaSite" id="HDID_0000256501-mRNA-1"/>
    </source>
</evidence>
<sequence length="200" mass="22120">MANLARDSALSDSDAMHTRLVRNTFASIPQSAQSMHRQVLLSNENCLHLGHATKVGHFQNSVLLSNIGATSAERLVIMGAVALRPLPELPIRQPTTRSRLVKHKTSKVSTKRIIAINLDIIGQVERSLECLQYRHKSKPEICESTDQEESGLSTTRHGFRYKHNLKNAVGISGSSTTRSNGPIYNQSLRRACKLDGEVEV</sequence>
<evidence type="ECO:0000313" key="1">
    <source>
        <dbReference type="EMBL" id="VDL20027.1"/>
    </source>
</evidence>
<dbReference type="AlphaFoldDB" id="A0A0R3SD39"/>
<proteinExistence type="predicted"/>
<reference evidence="3" key="1">
    <citation type="submission" date="2017-02" db="UniProtKB">
        <authorList>
            <consortium name="WormBaseParasite"/>
        </authorList>
    </citation>
    <scope>IDENTIFICATION</scope>
</reference>